<keyword evidence="6 15" id="KW-0812">Transmembrane</keyword>
<keyword evidence="11 14" id="KW-0503">Monooxygenase</keyword>
<dbReference type="GO" id="GO:0004497">
    <property type="term" value="F:monooxygenase activity"/>
    <property type="evidence" value="ECO:0007669"/>
    <property type="project" value="UniProtKB-KW"/>
</dbReference>
<dbReference type="Gene3D" id="1.10.630.10">
    <property type="entry name" value="Cytochrome P450"/>
    <property type="match status" value="1"/>
</dbReference>
<keyword evidence="12 15" id="KW-0472">Membrane</keyword>
<keyword evidence="8 15" id="KW-1133">Transmembrane helix</keyword>
<evidence type="ECO:0000256" key="15">
    <source>
        <dbReference type="SAM" id="Phobius"/>
    </source>
</evidence>
<dbReference type="STRING" id="745531.A0A0C3SBD1"/>
<dbReference type="GO" id="GO:0016020">
    <property type="term" value="C:membrane"/>
    <property type="evidence" value="ECO:0007669"/>
    <property type="project" value="UniProtKB-SubCell"/>
</dbReference>
<dbReference type="InterPro" id="IPR036396">
    <property type="entry name" value="Cyt_P450_sf"/>
</dbReference>
<evidence type="ECO:0000256" key="10">
    <source>
        <dbReference type="ARBA" id="ARBA00023004"/>
    </source>
</evidence>
<protein>
    <recommendedName>
        <fullName evidence="18">Cytochrome P450</fullName>
    </recommendedName>
</protein>
<evidence type="ECO:0000313" key="17">
    <source>
        <dbReference type="Proteomes" id="UP000053257"/>
    </source>
</evidence>
<comment type="cofactor">
    <cofactor evidence="1 13">
        <name>heme</name>
        <dbReference type="ChEBI" id="CHEBI:30413"/>
    </cofactor>
</comment>
<feature type="transmembrane region" description="Helical" evidence="15">
    <location>
        <begin position="6"/>
        <end position="24"/>
    </location>
</feature>
<dbReference type="PRINTS" id="PR00463">
    <property type="entry name" value="EP450I"/>
</dbReference>
<dbReference type="InterPro" id="IPR002401">
    <property type="entry name" value="Cyt_P450_E_grp-I"/>
</dbReference>
<evidence type="ECO:0000256" key="6">
    <source>
        <dbReference type="ARBA" id="ARBA00022692"/>
    </source>
</evidence>
<keyword evidence="7 13" id="KW-0479">Metal-binding</keyword>
<accession>A0A0C3SBD1</accession>
<evidence type="ECO:0000256" key="7">
    <source>
        <dbReference type="ARBA" id="ARBA00022723"/>
    </source>
</evidence>
<evidence type="ECO:0000256" key="9">
    <source>
        <dbReference type="ARBA" id="ARBA00023002"/>
    </source>
</evidence>
<dbReference type="GO" id="GO:0005506">
    <property type="term" value="F:iron ion binding"/>
    <property type="evidence" value="ECO:0007669"/>
    <property type="project" value="InterPro"/>
</dbReference>
<dbReference type="InterPro" id="IPR017972">
    <property type="entry name" value="Cyt_P450_CS"/>
</dbReference>
<dbReference type="GO" id="GO:0020037">
    <property type="term" value="F:heme binding"/>
    <property type="evidence" value="ECO:0007669"/>
    <property type="project" value="InterPro"/>
</dbReference>
<keyword evidence="10 13" id="KW-0408">Iron</keyword>
<evidence type="ECO:0000256" key="3">
    <source>
        <dbReference type="ARBA" id="ARBA00005179"/>
    </source>
</evidence>
<dbReference type="InterPro" id="IPR001128">
    <property type="entry name" value="Cyt_P450"/>
</dbReference>
<evidence type="ECO:0000256" key="2">
    <source>
        <dbReference type="ARBA" id="ARBA00004167"/>
    </source>
</evidence>
<evidence type="ECO:0000256" key="1">
    <source>
        <dbReference type="ARBA" id="ARBA00001971"/>
    </source>
</evidence>
<evidence type="ECO:0000256" key="5">
    <source>
        <dbReference type="ARBA" id="ARBA00022617"/>
    </source>
</evidence>
<dbReference type="SUPFAM" id="SSF48264">
    <property type="entry name" value="Cytochrome P450"/>
    <property type="match status" value="1"/>
</dbReference>
<comment type="pathway">
    <text evidence="3">Secondary metabolite biosynthesis.</text>
</comment>
<dbReference type="Pfam" id="PF00067">
    <property type="entry name" value="p450"/>
    <property type="match status" value="1"/>
</dbReference>
<evidence type="ECO:0000256" key="8">
    <source>
        <dbReference type="ARBA" id="ARBA00022989"/>
    </source>
</evidence>
<evidence type="ECO:0000256" key="4">
    <source>
        <dbReference type="ARBA" id="ARBA00010617"/>
    </source>
</evidence>
<dbReference type="PANTHER" id="PTHR46300">
    <property type="entry name" value="P450, PUTATIVE (EUROFUNG)-RELATED-RELATED"/>
    <property type="match status" value="1"/>
</dbReference>
<dbReference type="CDD" id="cd11065">
    <property type="entry name" value="CYP64-like"/>
    <property type="match status" value="1"/>
</dbReference>
<evidence type="ECO:0000256" key="13">
    <source>
        <dbReference type="PIRSR" id="PIRSR602401-1"/>
    </source>
</evidence>
<gene>
    <name evidence="16" type="ORF">PHLGIDRAFT_105192</name>
</gene>
<keyword evidence="5 13" id="KW-0349">Heme</keyword>
<comment type="subcellular location">
    <subcellularLocation>
        <location evidence="2">Membrane</location>
        <topology evidence="2">Single-pass membrane protein</topology>
    </subcellularLocation>
</comment>
<dbReference type="EMBL" id="KN840490">
    <property type="protein sequence ID" value="KIP07830.1"/>
    <property type="molecule type" value="Genomic_DNA"/>
</dbReference>
<sequence>MAPYVGATEYFAALIVSFIVWRLLNYLKIGRTRLLYPPGPPGLPFIGNISTLDKPAHLAYRDLSIGCRTSRSDVVRLHGFGVNIIVLDSFQAAVDLLDKRSSIYSDRPTSSMTMWNELVGLGWSFAFQPYDQEWRDARKIVHREFSADTFKKHRPVLIKETHKLLRRFLQSPEDFMDHMSKLVGGEILSIVYDIEALEKNDPYLAAAEKIARAAVTILRHGTYLVDFLPILKHVPTWFPGAGFKRDALEWRKSVMDLLNNPYDAFHERRNSMQVIHDCVAKSLLEEVITSSSDPVYMDRVAKGAMASMYLGGTDTTLSIFWSFILVMVLHPDIQHRAQECVDKVCDDRLPNFDDVGSIPYVDALVRECLRWNPVLALNSAHRCTEDNVYREWVIPEGSVVLANIWAMLHDEETYPCPDEFNPERFLKPSGPDGSEFDIDPSVRDPTQIVFGFGRRICPGRFMAYDSLWVTLTSLLAVFDFTPSMDASGKLVLPSGEYDHGFICHPKPFKCTIKPRSSLHATLITELAT</sequence>
<feature type="transmembrane region" description="Helical" evidence="15">
    <location>
        <begin position="306"/>
        <end position="329"/>
    </location>
</feature>
<dbReference type="GO" id="GO:0016705">
    <property type="term" value="F:oxidoreductase activity, acting on paired donors, with incorporation or reduction of molecular oxygen"/>
    <property type="evidence" value="ECO:0007669"/>
    <property type="project" value="InterPro"/>
</dbReference>
<dbReference type="PROSITE" id="PS00086">
    <property type="entry name" value="CYTOCHROME_P450"/>
    <property type="match status" value="1"/>
</dbReference>
<evidence type="ECO:0008006" key="18">
    <source>
        <dbReference type="Google" id="ProtNLM"/>
    </source>
</evidence>
<feature type="binding site" description="axial binding residue" evidence="13">
    <location>
        <position position="457"/>
    </location>
    <ligand>
        <name>heme</name>
        <dbReference type="ChEBI" id="CHEBI:30413"/>
    </ligand>
    <ligandPart>
        <name>Fe</name>
        <dbReference type="ChEBI" id="CHEBI:18248"/>
    </ligandPart>
</feature>
<dbReference type="PANTHER" id="PTHR46300:SF7">
    <property type="entry name" value="P450, PUTATIVE (EUROFUNG)-RELATED"/>
    <property type="match status" value="1"/>
</dbReference>
<dbReference type="OrthoDB" id="2790051at2759"/>
<reference evidence="16 17" key="1">
    <citation type="journal article" date="2014" name="PLoS Genet.">
        <title>Analysis of the Phlebiopsis gigantea genome, transcriptome and secretome provides insight into its pioneer colonization strategies of wood.</title>
        <authorList>
            <person name="Hori C."/>
            <person name="Ishida T."/>
            <person name="Igarashi K."/>
            <person name="Samejima M."/>
            <person name="Suzuki H."/>
            <person name="Master E."/>
            <person name="Ferreira P."/>
            <person name="Ruiz-Duenas F.J."/>
            <person name="Held B."/>
            <person name="Canessa P."/>
            <person name="Larrondo L.F."/>
            <person name="Schmoll M."/>
            <person name="Druzhinina I.S."/>
            <person name="Kubicek C.P."/>
            <person name="Gaskell J.A."/>
            <person name="Kersten P."/>
            <person name="St John F."/>
            <person name="Glasner J."/>
            <person name="Sabat G."/>
            <person name="Splinter BonDurant S."/>
            <person name="Syed K."/>
            <person name="Yadav J."/>
            <person name="Mgbeahuruike A.C."/>
            <person name="Kovalchuk A."/>
            <person name="Asiegbu F.O."/>
            <person name="Lackner G."/>
            <person name="Hoffmeister D."/>
            <person name="Rencoret J."/>
            <person name="Gutierrez A."/>
            <person name="Sun H."/>
            <person name="Lindquist E."/>
            <person name="Barry K."/>
            <person name="Riley R."/>
            <person name="Grigoriev I.V."/>
            <person name="Henrissat B."/>
            <person name="Kues U."/>
            <person name="Berka R.M."/>
            <person name="Martinez A.T."/>
            <person name="Covert S.F."/>
            <person name="Blanchette R.A."/>
            <person name="Cullen D."/>
        </authorList>
    </citation>
    <scope>NUCLEOTIDE SEQUENCE [LARGE SCALE GENOMIC DNA]</scope>
    <source>
        <strain evidence="16 17">11061_1 CR5-6</strain>
    </source>
</reference>
<keyword evidence="17" id="KW-1185">Reference proteome</keyword>
<proteinExistence type="inferred from homology"/>
<dbReference type="Proteomes" id="UP000053257">
    <property type="component" value="Unassembled WGS sequence"/>
</dbReference>
<organism evidence="16 17">
    <name type="scientific">Phlebiopsis gigantea (strain 11061_1 CR5-6)</name>
    <name type="common">White-rot fungus</name>
    <name type="synonym">Peniophora gigantea</name>
    <dbReference type="NCBI Taxonomy" id="745531"/>
    <lineage>
        <taxon>Eukaryota</taxon>
        <taxon>Fungi</taxon>
        <taxon>Dikarya</taxon>
        <taxon>Basidiomycota</taxon>
        <taxon>Agaricomycotina</taxon>
        <taxon>Agaricomycetes</taxon>
        <taxon>Polyporales</taxon>
        <taxon>Phanerochaetaceae</taxon>
        <taxon>Phlebiopsis</taxon>
    </lineage>
</organism>
<dbReference type="InterPro" id="IPR050364">
    <property type="entry name" value="Cytochrome_P450_fung"/>
</dbReference>
<keyword evidence="9 14" id="KW-0560">Oxidoreductase</keyword>
<evidence type="ECO:0000313" key="16">
    <source>
        <dbReference type="EMBL" id="KIP07830.1"/>
    </source>
</evidence>
<evidence type="ECO:0000256" key="11">
    <source>
        <dbReference type="ARBA" id="ARBA00023033"/>
    </source>
</evidence>
<evidence type="ECO:0000256" key="12">
    <source>
        <dbReference type="ARBA" id="ARBA00023136"/>
    </source>
</evidence>
<name>A0A0C3SBD1_PHLG1</name>
<comment type="similarity">
    <text evidence="4 14">Belongs to the cytochrome P450 family.</text>
</comment>
<dbReference type="AlphaFoldDB" id="A0A0C3SBD1"/>
<dbReference type="HOGENOM" id="CLU_001570_2_3_1"/>
<evidence type="ECO:0000256" key="14">
    <source>
        <dbReference type="RuleBase" id="RU000461"/>
    </source>
</evidence>